<evidence type="ECO:0000259" key="3">
    <source>
        <dbReference type="Pfam" id="PF06414"/>
    </source>
</evidence>
<name>A0A1S8CY70_9GAMM</name>
<keyword evidence="5" id="KW-1185">Reference proteome</keyword>
<dbReference type="Proteomes" id="UP000192132">
    <property type="component" value="Unassembled WGS sequence"/>
</dbReference>
<evidence type="ECO:0000256" key="1">
    <source>
        <dbReference type="ARBA" id="ARBA00022741"/>
    </source>
</evidence>
<proteinExistence type="predicted"/>
<dbReference type="PANTHER" id="PTHR39206">
    <property type="entry name" value="SLL8004 PROTEIN"/>
    <property type="match status" value="1"/>
</dbReference>
<dbReference type="Pfam" id="PF06414">
    <property type="entry name" value="Zeta_toxin"/>
    <property type="match status" value="1"/>
</dbReference>
<dbReference type="PANTHER" id="PTHR39206:SF1">
    <property type="entry name" value="SLL8004 PROTEIN"/>
    <property type="match status" value="1"/>
</dbReference>
<comment type="caution">
    <text evidence="4">The sequence shown here is derived from an EMBL/GenBank/DDBJ whole genome shotgun (WGS) entry which is preliminary data.</text>
</comment>
<dbReference type="GO" id="GO:0016301">
    <property type="term" value="F:kinase activity"/>
    <property type="evidence" value="ECO:0007669"/>
    <property type="project" value="InterPro"/>
</dbReference>
<keyword evidence="2" id="KW-0067">ATP-binding</keyword>
<dbReference type="InterPro" id="IPR010488">
    <property type="entry name" value="Zeta_toxin_domain"/>
</dbReference>
<evidence type="ECO:0000313" key="4">
    <source>
        <dbReference type="EMBL" id="ONG42297.1"/>
    </source>
</evidence>
<protein>
    <recommendedName>
        <fullName evidence="3">Zeta toxin domain-containing protein</fullName>
    </recommendedName>
</protein>
<dbReference type="AlphaFoldDB" id="A0A1S8CY70"/>
<accession>A0A1S8CY70</accession>
<dbReference type="EMBL" id="MLCN01000001">
    <property type="protein sequence ID" value="ONG42297.1"/>
    <property type="molecule type" value="Genomic_DNA"/>
</dbReference>
<dbReference type="GO" id="GO:0005524">
    <property type="term" value="F:ATP binding"/>
    <property type="evidence" value="ECO:0007669"/>
    <property type="project" value="UniProtKB-KW"/>
</dbReference>
<feature type="domain" description="Zeta toxin" evidence="3">
    <location>
        <begin position="106"/>
        <end position="223"/>
    </location>
</feature>
<dbReference type="SUPFAM" id="SSF52540">
    <property type="entry name" value="P-loop containing nucleoside triphosphate hydrolases"/>
    <property type="match status" value="1"/>
</dbReference>
<evidence type="ECO:0000256" key="2">
    <source>
        <dbReference type="ARBA" id="ARBA00022840"/>
    </source>
</evidence>
<dbReference type="RefSeq" id="WP_076876684.1">
    <property type="nucleotide sequence ID" value="NZ_MLCN01000001.1"/>
</dbReference>
<dbReference type="STRING" id="1907941.BKE30_00375"/>
<reference evidence="4 5" key="1">
    <citation type="submission" date="2016-10" db="EMBL/GenBank/DDBJ databases">
        <title>Draft Genome sequence of Alkanindiges sp. strain H1.</title>
        <authorList>
            <person name="Subhash Y."/>
            <person name="Lee S."/>
        </authorList>
    </citation>
    <scope>NUCLEOTIDE SEQUENCE [LARGE SCALE GENOMIC DNA]</scope>
    <source>
        <strain evidence="4 5">H1</strain>
    </source>
</reference>
<dbReference type="Gene3D" id="3.40.50.300">
    <property type="entry name" value="P-loop containing nucleotide triphosphate hydrolases"/>
    <property type="match status" value="1"/>
</dbReference>
<dbReference type="InterPro" id="IPR027417">
    <property type="entry name" value="P-loop_NTPase"/>
</dbReference>
<gene>
    <name evidence="4" type="ORF">BKE30_00375</name>
</gene>
<keyword evidence="1" id="KW-0547">Nucleotide-binding</keyword>
<dbReference type="OrthoDB" id="9791543at2"/>
<sequence>MNEMIPRLRMFAGPNGSGKSTVIKEVLHPKLLGIYLNADDIEKQIRQTHIFELADYPFNVKASELIAHFNQSDFLASAGLTAAIPLIKVSHHTALDFSRIQFNSYFASVLVEFLRLQCLKYQVSFTFETVMSSKDKVRFLAQAQALGYRTYLYFVATADPEINISRVNYRVLTGGHPVPEDKIRSRYYKTLHHLIDAINYSNRAYIFDNSAVFDRLAVHDKTGLVEQHSFIAEITEGKELEIKSAQVPGWFKTYVLDRFV</sequence>
<evidence type="ECO:0000313" key="5">
    <source>
        <dbReference type="Proteomes" id="UP000192132"/>
    </source>
</evidence>
<organism evidence="4 5">
    <name type="scientific">Alkanindiges hydrocarboniclasticus</name>
    <dbReference type="NCBI Taxonomy" id="1907941"/>
    <lineage>
        <taxon>Bacteria</taxon>
        <taxon>Pseudomonadati</taxon>
        <taxon>Pseudomonadota</taxon>
        <taxon>Gammaproteobacteria</taxon>
        <taxon>Moraxellales</taxon>
        <taxon>Moraxellaceae</taxon>
        <taxon>Alkanindiges</taxon>
    </lineage>
</organism>